<dbReference type="SUPFAM" id="SSF47413">
    <property type="entry name" value="lambda repressor-like DNA-binding domains"/>
    <property type="match status" value="1"/>
</dbReference>
<reference evidence="2 3" key="1">
    <citation type="submission" date="2020-08" db="EMBL/GenBank/DDBJ databases">
        <title>Genome public.</title>
        <authorList>
            <person name="Liu C."/>
            <person name="Sun Q."/>
        </authorList>
    </citation>
    <scope>NUCLEOTIDE SEQUENCE [LARGE SCALE GENOMIC DNA]</scope>
    <source>
        <strain evidence="2 3">BX1</strain>
    </source>
</reference>
<evidence type="ECO:0000313" key="3">
    <source>
        <dbReference type="Proteomes" id="UP000658131"/>
    </source>
</evidence>
<name>A0ABR7NLT7_9FIRM</name>
<feature type="domain" description="HTH cro/C1-type" evidence="1">
    <location>
        <begin position="17"/>
        <end position="71"/>
    </location>
</feature>
<sequence length="118" mass="13454">MRKSRGRSNLSGLGSDIKAARNAMSLTRRDLAEMVGIDPRYLANIENMGSLPSLPVFYELVRICKLPLERYFFELPETEDSELRQRVSHKLEICQEEFLPVVEGTLDGILRVQEGETL</sequence>
<comment type="caution">
    <text evidence="2">The sequence shown here is derived from an EMBL/GenBank/DDBJ whole genome shotgun (WGS) entry which is preliminary data.</text>
</comment>
<protein>
    <submittedName>
        <fullName evidence="2">Helix-turn-helix transcriptional regulator</fullName>
    </submittedName>
</protein>
<dbReference type="Proteomes" id="UP000658131">
    <property type="component" value="Unassembled WGS sequence"/>
</dbReference>
<evidence type="ECO:0000313" key="2">
    <source>
        <dbReference type="EMBL" id="MBC8577369.1"/>
    </source>
</evidence>
<dbReference type="Gene3D" id="1.10.260.40">
    <property type="entry name" value="lambda repressor-like DNA-binding domains"/>
    <property type="match status" value="1"/>
</dbReference>
<dbReference type="PROSITE" id="PS50943">
    <property type="entry name" value="HTH_CROC1"/>
    <property type="match status" value="1"/>
</dbReference>
<gene>
    <name evidence="2" type="ORF">H8717_13250</name>
</gene>
<dbReference type="EMBL" id="JACRTB010000028">
    <property type="protein sequence ID" value="MBC8577369.1"/>
    <property type="molecule type" value="Genomic_DNA"/>
</dbReference>
<organism evidence="2 3">
    <name type="scientific">Yanshouia hominis</name>
    <dbReference type="NCBI Taxonomy" id="2763673"/>
    <lineage>
        <taxon>Bacteria</taxon>
        <taxon>Bacillati</taxon>
        <taxon>Bacillota</taxon>
        <taxon>Clostridia</taxon>
        <taxon>Eubacteriales</taxon>
        <taxon>Oscillospiraceae</taxon>
        <taxon>Yanshouia</taxon>
    </lineage>
</organism>
<accession>A0ABR7NLT7</accession>
<dbReference type="InterPro" id="IPR010982">
    <property type="entry name" value="Lambda_DNA-bd_dom_sf"/>
</dbReference>
<dbReference type="SMART" id="SM00530">
    <property type="entry name" value="HTH_XRE"/>
    <property type="match status" value="1"/>
</dbReference>
<dbReference type="CDD" id="cd00093">
    <property type="entry name" value="HTH_XRE"/>
    <property type="match status" value="1"/>
</dbReference>
<evidence type="ECO:0000259" key="1">
    <source>
        <dbReference type="PROSITE" id="PS50943"/>
    </source>
</evidence>
<dbReference type="RefSeq" id="WP_262400777.1">
    <property type="nucleotide sequence ID" value="NZ_JACRTB010000028.1"/>
</dbReference>
<dbReference type="Pfam" id="PF01381">
    <property type="entry name" value="HTH_3"/>
    <property type="match status" value="1"/>
</dbReference>
<dbReference type="InterPro" id="IPR001387">
    <property type="entry name" value="Cro/C1-type_HTH"/>
</dbReference>
<proteinExistence type="predicted"/>
<keyword evidence="3" id="KW-1185">Reference proteome</keyword>